<sequence>MTMGQSLPSAPSPGPAVNVFAYGFAVIPLIATALEQALIHHPGLGPKDALQIANLASFFVYIVLAGLDRRVIRTALDKAGRNFTALWVFLPPSYLWRRATCLGLPRTAAWLWCLSFALSIALSAALYP</sequence>
<keyword evidence="1" id="KW-1133">Transmembrane helix</keyword>
<accession>A0A248JMU3</accession>
<evidence type="ECO:0000313" key="2">
    <source>
        <dbReference type="EMBL" id="ASG19564.1"/>
    </source>
</evidence>
<keyword evidence="1" id="KW-0472">Membrane</keyword>
<organism evidence="2 3">
    <name type="scientific">Nitrospirillum viridazoti CBAmc</name>
    <dbReference type="NCBI Taxonomy" id="1441467"/>
    <lineage>
        <taxon>Bacteria</taxon>
        <taxon>Pseudomonadati</taxon>
        <taxon>Pseudomonadota</taxon>
        <taxon>Alphaproteobacteria</taxon>
        <taxon>Rhodospirillales</taxon>
        <taxon>Azospirillaceae</taxon>
        <taxon>Nitrospirillum</taxon>
        <taxon>Nitrospirillum viridazoti</taxon>
    </lineage>
</organism>
<dbReference type="AlphaFoldDB" id="A0A248JMU3"/>
<evidence type="ECO:0000313" key="3">
    <source>
        <dbReference type="Proteomes" id="UP000197153"/>
    </source>
</evidence>
<evidence type="ECO:0000256" key="1">
    <source>
        <dbReference type="SAM" id="Phobius"/>
    </source>
</evidence>
<keyword evidence="1" id="KW-0812">Transmembrane</keyword>
<keyword evidence="3" id="KW-1185">Reference proteome</keyword>
<feature type="transmembrane region" description="Helical" evidence="1">
    <location>
        <begin position="50"/>
        <end position="67"/>
    </location>
</feature>
<feature type="transmembrane region" description="Helical" evidence="1">
    <location>
        <begin position="108"/>
        <end position="127"/>
    </location>
</feature>
<name>A0A248JMU3_9PROT</name>
<gene>
    <name evidence="2" type="ORF">Y958_01035</name>
</gene>
<feature type="transmembrane region" description="Helical" evidence="1">
    <location>
        <begin position="20"/>
        <end position="38"/>
    </location>
</feature>
<proteinExistence type="predicted"/>
<dbReference type="KEGG" id="nao:Y958_01035"/>
<dbReference type="EMBL" id="CP022110">
    <property type="protein sequence ID" value="ASG19564.1"/>
    <property type="molecule type" value="Genomic_DNA"/>
</dbReference>
<reference evidence="2 3" key="1">
    <citation type="submission" date="2017-06" db="EMBL/GenBank/DDBJ databases">
        <title>Complete genome sequence of Nitrospirillum amazonense strain CBAmC, an endophytic nitrogen-fixing and plant growth-promoting bacterium, isolated from sugarcane.</title>
        <authorList>
            <person name="Schwab S."/>
            <person name="dos Santos Teixeira K.R."/>
            <person name="Simoes Araujo J.L."/>
            <person name="Soares Vidal M."/>
            <person name="Borges de Freitas H.R."/>
            <person name="Rivello Crivelaro A.L."/>
            <person name="Bueno de Camargo Nunes A."/>
            <person name="dos Santos C.M."/>
            <person name="Palmeira da Silva Rosa D."/>
            <person name="da Silva Padilha D."/>
            <person name="da Silva E."/>
            <person name="Araujo Terra L."/>
            <person name="Soares Mendes V."/>
            <person name="Farinelli L."/>
            <person name="Magalhaes Cruz L."/>
            <person name="Baldani J.I."/>
        </authorList>
    </citation>
    <scope>NUCLEOTIDE SEQUENCE [LARGE SCALE GENOMIC DNA]</scope>
    <source>
        <strain evidence="2 3">CBAmC</strain>
    </source>
</reference>
<protein>
    <submittedName>
        <fullName evidence="2">Uncharacterized protein</fullName>
    </submittedName>
</protein>
<dbReference type="Proteomes" id="UP000197153">
    <property type="component" value="Chromosome 1"/>
</dbReference>
<dbReference type="RefSeq" id="WP_088870559.1">
    <property type="nucleotide sequence ID" value="NZ_CP022110.1"/>
</dbReference>